<dbReference type="OrthoDB" id="415665at2759"/>
<keyword evidence="2" id="KW-1185">Reference proteome</keyword>
<proteinExistence type="predicted"/>
<evidence type="ECO:0000313" key="2">
    <source>
        <dbReference type="Proteomes" id="UP000247409"/>
    </source>
</evidence>
<sequence length="180" mass="20007">MQTARKVVLNISQPELLALGLNSEPLKSSSELFRRAVERVDASSLAKKYCFWEDAWWVTKLNKTAGVVRTADLSMFIARYHDGNYVCAQQYARQMCHGAMPVSYIAGDTMGSGCAITVHMHNDKPYTPLTNTDAIRVIFRSNLSAKDAFDFAELHLQIRRAHGPAFGCVVGDWSAIGVHL</sequence>
<dbReference type="Proteomes" id="UP000247409">
    <property type="component" value="Unassembled WGS sequence"/>
</dbReference>
<dbReference type="AlphaFoldDB" id="A0A2V3ICI3"/>
<evidence type="ECO:0000313" key="1">
    <source>
        <dbReference type="EMBL" id="PXF39807.1"/>
    </source>
</evidence>
<name>A0A2V3ICI3_9FLOR</name>
<comment type="caution">
    <text evidence="1">The sequence shown here is derived from an EMBL/GenBank/DDBJ whole genome shotgun (WGS) entry which is preliminary data.</text>
</comment>
<dbReference type="EMBL" id="NBIV01000430">
    <property type="protein sequence ID" value="PXF39807.1"/>
    <property type="molecule type" value="Genomic_DNA"/>
</dbReference>
<gene>
    <name evidence="1" type="ORF">BWQ96_10477</name>
</gene>
<accession>A0A2V3ICI3</accession>
<reference evidence="1 2" key="1">
    <citation type="journal article" date="2018" name="Mol. Biol. Evol.">
        <title>Analysis of the draft genome of the red seaweed Gracilariopsis chorda provides insights into genome size evolution in Rhodophyta.</title>
        <authorList>
            <person name="Lee J."/>
            <person name="Yang E.C."/>
            <person name="Graf L."/>
            <person name="Yang J.H."/>
            <person name="Qiu H."/>
            <person name="Zel Zion U."/>
            <person name="Chan C.X."/>
            <person name="Stephens T.G."/>
            <person name="Weber A.P.M."/>
            <person name="Boo G.H."/>
            <person name="Boo S.M."/>
            <person name="Kim K.M."/>
            <person name="Shin Y."/>
            <person name="Jung M."/>
            <person name="Lee S.J."/>
            <person name="Yim H.S."/>
            <person name="Lee J.H."/>
            <person name="Bhattacharya D."/>
            <person name="Yoon H.S."/>
        </authorList>
    </citation>
    <scope>NUCLEOTIDE SEQUENCE [LARGE SCALE GENOMIC DNA]</scope>
    <source>
        <strain evidence="1 2">SKKU-2015</strain>
        <tissue evidence="1">Whole body</tissue>
    </source>
</reference>
<organism evidence="1 2">
    <name type="scientific">Gracilariopsis chorda</name>
    <dbReference type="NCBI Taxonomy" id="448386"/>
    <lineage>
        <taxon>Eukaryota</taxon>
        <taxon>Rhodophyta</taxon>
        <taxon>Florideophyceae</taxon>
        <taxon>Rhodymeniophycidae</taxon>
        <taxon>Gracilariales</taxon>
        <taxon>Gracilariaceae</taxon>
        <taxon>Gracilariopsis</taxon>
    </lineage>
</organism>
<protein>
    <submittedName>
        <fullName evidence="1">Uncharacterized protein</fullName>
    </submittedName>
</protein>